<dbReference type="EMBL" id="CAMXCT010001335">
    <property type="protein sequence ID" value="CAI3989097.1"/>
    <property type="molecule type" value="Genomic_DNA"/>
</dbReference>
<protein>
    <submittedName>
        <fullName evidence="1">Uncharacterized protein</fullName>
    </submittedName>
</protein>
<evidence type="ECO:0000313" key="3">
    <source>
        <dbReference type="Proteomes" id="UP001152797"/>
    </source>
</evidence>
<dbReference type="EMBL" id="CAMXCT030001335">
    <property type="protein sequence ID" value="CAL4776409.1"/>
    <property type="molecule type" value="Genomic_DNA"/>
</dbReference>
<evidence type="ECO:0000313" key="1">
    <source>
        <dbReference type="EMBL" id="CAI3989097.1"/>
    </source>
</evidence>
<keyword evidence="3" id="KW-1185">Reference proteome</keyword>
<accession>A0A9P1CDD2</accession>
<dbReference type="Proteomes" id="UP001152797">
    <property type="component" value="Unassembled WGS sequence"/>
</dbReference>
<comment type="caution">
    <text evidence="1">The sequence shown here is derived from an EMBL/GenBank/DDBJ whole genome shotgun (WGS) entry which is preliminary data.</text>
</comment>
<proteinExistence type="predicted"/>
<reference evidence="1" key="1">
    <citation type="submission" date="2022-10" db="EMBL/GenBank/DDBJ databases">
        <authorList>
            <person name="Chen Y."/>
            <person name="Dougan E. K."/>
            <person name="Chan C."/>
            <person name="Rhodes N."/>
            <person name="Thang M."/>
        </authorList>
    </citation>
    <scope>NUCLEOTIDE SEQUENCE</scope>
</reference>
<gene>
    <name evidence="1" type="ORF">C1SCF055_LOCUS16191</name>
</gene>
<dbReference type="EMBL" id="CAMXCT020001335">
    <property type="protein sequence ID" value="CAL1142472.1"/>
    <property type="molecule type" value="Genomic_DNA"/>
</dbReference>
<evidence type="ECO:0000313" key="2">
    <source>
        <dbReference type="EMBL" id="CAL1142472.1"/>
    </source>
</evidence>
<dbReference type="AlphaFoldDB" id="A0A9P1CDD2"/>
<reference evidence="2" key="2">
    <citation type="submission" date="2024-04" db="EMBL/GenBank/DDBJ databases">
        <authorList>
            <person name="Chen Y."/>
            <person name="Shah S."/>
            <person name="Dougan E. K."/>
            <person name="Thang M."/>
            <person name="Chan C."/>
        </authorList>
    </citation>
    <scope>NUCLEOTIDE SEQUENCE [LARGE SCALE GENOMIC DNA]</scope>
</reference>
<sequence>MTHFDTLRAYGEDLSSQCAANGTLWYHVSRLRQENAAVRCWVVSNAPTYHVMGNLGGVLGVWHGSGHDASQSGGQCISLVDGSPGFSQLHSSACIELLEF</sequence>
<organism evidence="1">
    <name type="scientific">Cladocopium goreaui</name>
    <dbReference type="NCBI Taxonomy" id="2562237"/>
    <lineage>
        <taxon>Eukaryota</taxon>
        <taxon>Sar</taxon>
        <taxon>Alveolata</taxon>
        <taxon>Dinophyceae</taxon>
        <taxon>Suessiales</taxon>
        <taxon>Symbiodiniaceae</taxon>
        <taxon>Cladocopium</taxon>
    </lineage>
</organism>
<name>A0A9P1CDD2_9DINO</name>